<dbReference type="Proteomes" id="UP000186607">
    <property type="component" value="Unassembled WGS sequence"/>
</dbReference>
<dbReference type="STRING" id="249408.BOO71_0003241"/>
<dbReference type="SUPFAM" id="SSF54593">
    <property type="entry name" value="Glyoxalase/Bleomycin resistance protein/Dihydroxybiphenyl dioxygenase"/>
    <property type="match status" value="1"/>
</dbReference>
<dbReference type="PROSITE" id="PS51819">
    <property type="entry name" value="VOC"/>
    <property type="match status" value="1"/>
</dbReference>
<feature type="domain" description="VOC" evidence="1">
    <location>
        <begin position="4"/>
        <end position="122"/>
    </location>
</feature>
<evidence type="ECO:0000313" key="2">
    <source>
        <dbReference type="EMBL" id="OLV19353.1"/>
    </source>
</evidence>
<reference evidence="2 3" key="1">
    <citation type="submission" date="2017-01" db="EMBL/GenBank/DDBJ databases">
        <title>Genome Analysis of Deinococcus marmoris KOPRI26562.</title>
        <authorList>
            <person name="Kim J.H."/>
            <person name="Oh H.-M."/>
        </authorList>
    </citation>
    <scope>NUCLEOTIDE SEQUENCE [LARGE SCALE GENOMIC DNA]</scope>
    <source>
        <strain evidence="2 3">KOPRI26562</strain>
    </source>
</reference>
<accession>A0A1U7P2F2</accession>
<dbReference type="CDD" id="cd08351">
    <property type="entry name" value="ChaP_like"/>
    <property type="match status" value="1"/>
</dbReference>
<dbReference type="OrthoDB" id="9810341at2"/>
<dbReference type="AlphaFoldDB" id="A0A1U7P2F2"/>
<dbReference type="RefSeq" id="WP_075830952.1">
    <property type="nucleotide sequence ID" value="NZ_MSTI01000036.1"/>
</dbReference>
<dbReference type="Gene3D" id="3.10.180.10">
    <property type="entry name" value="2,3-Dihydroxybiphenyl 1,2-Dioxygenase, domain 1"/>
    <property type="match status" value="1"/>
</dbReference>
<proteinExistence type="predicted"/>
<gene>
    <name evidence="2" type="ORF">BOO71_0003241</name>
</gene>
<dbReference type="InterPro" id="IPR029068">
    <property type="entry name" value="Glyas_Bleomycin-R_OHBP_Dase"/>
</dbReference>
<dbReference type="EMBL" id="MSTI01000036">
    <property type="protein sequence ID" value="OLV19353.1"/>
    <property type="molecule type" value="Genomic_DNA"/>
</dbReference>
<dbReference type="InterPro" id="IPR037523">
    <property type="entry name" value="VOC_core"/>
</dbReference>
<comment type="caution">
    <text evidence="2">The sequence shown here is derived from an EMBL/GenBank/DDBJ whole genome shotgun (WGS) entry which is preliminary data.</text>
</comment>
<sequence>MPVRFNHALLAAYDKSESATFFARLFGLPDPTFWGPFATVRLDDETHLQFAEPGTDTIQMQHLAFLVDDGTFAKIYGRMLALQVDHWADPQMSLPGQFNTNHGGRGVYFKDPAGHGLEVITRPYPQ</sequence>
<evidence type="ECO:0000313" key="3">
    <source>
        <dbReference type="Proteomes" id="UP000186607"/>
    </source>
</evidence>
<evidence type="ECO:0000259" key="1">
    <source>
        <dbReference type="PROSITE" id="PS51819"/>
    </source>
</evidence>
<protein>
    <recommendedName>
        <fullName evidence="1">VOC domain-containing protein</fullName>
    </recommendedName>
</protein>
<name>A0A1U7P2F2_9DEIO</name>
<organism evidence="2 3">
    <name type="scientific">Deinococcus marmoris</name>
    <dbReference type="NCBI Taxonomy" id="249408"/>
    <lineage>
        <taxon>Bacteria</taxon>
        <taxon>Thermotogati</taxon>
        <taxon>Deinococcota</taxon>
        <taxon>Deinococci</taxon>
        <taxon>Deinococcales</taxon>
        <taxon>Deinococcaceae</taxon>
        <taxon>Deinococcus</taxon>
    </lineage>
</organism>
<keyword evidence="3" id="KW-1185">Reference proteome</keyword>